<keyword evidence="2" id="KW-1185">Reference proteome</keyword>
<sequence length="77" mass="8643">MTTHGCVKHRSTTRAKVYVTRTMACTQGRIGIINSSRCTRLSILCYVLPSFLSSHPSRVCIPSPRAIYLAGYVYVYE</sequence>
<name>A0A026VYI7_OOCBI</name>
<proteinExistence type="predicted"/>
<dbReference type="EMBL" id="KK107746">
    <property type="protein sequence ID" value="EZA47924.1"/>
    <property type="molecule type" value="Genomic_DNA"/>
</dbReference>
<evidence type="ECO:0000313" key="2">
    <source>
        <dbReference type="Proteomes" id="UP000053097"/>
    </source>
</evidence>
<reference evidence="1 2" key="1">
    <citation type="journal article" date="2014" name="Curr. Biol.">
        <title>The genome of the clonal raider ant Cerapachys biroi.</title>
        <authorList>
            <person name="Oxley P.R."/>
            <person name="Ji L."/>
            <person name="Fetter-Pruneda I."/>
            <person name="McKenzie S.K."/>
            <person name="Li C."/>
            <person name="Hu H."/>
            <person name="Zhang G."/>
            <person name="Kronauer D.J."/>
        </authorList>
    </citation>
    <scope>NUCLEOTIDE SEQUENCE [LARGE SCALE GENOMIC DNA]</scope>
</reference>
<organism evidence="1 2">
    <name type="scientific">Ooceraea biroi</name>
    <name type="common">Clonal raider ant</name>
    <name type="synonym">Cerapachys biroi</name>
    <dbReference type="NCBI Taxonomy" id="2015173"/>
    <lineage>
        <taxon>Eukaryota</taxon>
        <taxon>Metazoa</taxon>
        <taxon>Ecdysozoa</taxon>
        <taxon>Arthropoda</taxon>
        <taxon>Hexapoda</taxon>
        <taxon>Insecta</taxon>
        <taxon>Pterygota</taxon>
        <taxon>Neoptera</taxon>
        <taxon>Endopterygota</taxon>
        <taxon>Hymenoptera</taxon>
        <taxon>Apocrita</taxon>
        <taxon>Aculeata</taxon>
        <taxon>Formicoidea</taxon>
        <taxon>Formicidae</taxon>
        <taxon>Dorylinae</taxon>
        <taxon>Ooceraea</taxon>
    </lineage>
</organism>
<evidence type="ECO:0000313" key="1">
    <source>
        <dbReference type="EMBL" id="EZA47924.1"/>
    </source>
</evidence>
<dbReference type="Proteomes" id="UP000053097">
    <property type="component" value="Unassembled WGS sequence"/>
</dbReference>
<accession>A0A026VYI7</accession>
<protein>
    <submittedName>
        <fullName evidence="1">Uncharacterized protein</fullName>
    </submittedName>
</protein>
<dbReference type="AlphaFoldDB" id="A0A026VYI7"/>
<gene>
    <name evidence="1" type="ORF">X777_14495</name>
</gene>